<dbReference type="EMBL" id="ULHB01000020">
    <property type="protein sequence ID" value="SYW76700.1"/>
    <property type="molecule type" value="Genomic_DNA"/>
</dbReference>
<keyword evidence="8" id="KW-0520">NAD</keyword>
<feature type="domain" description="DUS-like FMN-binding" evidence="19">
    <location>
        <begin position="16"/>
        <end position="296"/>
    </location>
</feature>
<evidence type="ECO:0000256" key="18">
    <source>
        <dbReference type="PIRSR" id="PIRSR006621-2"/>
    </source>
</evidence>
<evidence type="ECO:0000256" key="12">
    <source>
        <dbReference type="ARBA" id="ARBA00048342"/>
    </source>
</evidence>
<dbReference type="GO" id="GO:0017150">
    <property type="term" value="F:tRNA dihydrouridine synthase activity"/>
    <property type="evidence" value="ECO:0007669"/>
    <property type="project" value="InterPro"/>
</dbReference>
<comment type="catalytic activity">
    <reaction evidence="10">
        <text>5,6-dihydrouridine(17) in tRNA + NAD(+) = uridine(17) in tRNA + NADH + H(+)</text>
        <dbReference type="Rhea" id="RHEA:53372"/>
        <dbReference type="Rhea" id="RHEA-COMP:13541"/>
        <dbReference type="Rhea" id="RHEA-COMP:13542"/>
        <dbReference type="ChEBI" id="CHEBI:15378"/>
        <dbReference type="ChEBI" id="CHEBI:57540"/>
        <dbReference type="ChEBI" id="CHEBI:57945"/>
        <dbReference type="ChEBI" id="CHEBI:65315"/>
        <dbReference type="ChEBI" id="CHEBI:74443"/>
        <dbReference type="EC" id="1.3.1.88"/>
    </reaction>
    <physiologicalReaction direction="right-to-left" evidence="10">
        <dbReference type="Rhea" id="RHEA:53374"/>
    </physiologicalReaction>
</comment>
<dbReference type="PANTHER" id="PTHR11082:SF5">
    <property type="entry name" value="TRNA-DIHYDROURIDINE(16_17) SYNTHASE [NAD(P)(+)]-LIKE"/>
    <property type="match status" value="1"/>
</dbReference>
<evidence type="ECO:0000256" key="3">
    <source>
        <dbReference type="ARBA" id="ARBA00022643"/>
    </source>
</evidence>
<dbReference type="InterPro" id="IPR001269">
    <property type="entry name" value="DUS_fam"/>
</dbReference>
<feature type="binding site" evidence="18">
    <location>
        <begin position="18"/>
        <end position="20"/>
    </location>
    <ligand>
        <name>FMN</name>
        <dbReference type="ChEBI" id="CHEBI:58210"/>
    </ligand>
</feature>
<reference evidence="22" key="1">
    <citation type="submission" date="2016-04" db="EMBL/GenBank/DDBJ databases">
        <authorList>
            <person name="Guldener U."/>
            <person name="Guldener U."/>
        </authorList>
    </citation>
    <scope>NUCLEOTIDE SEQUENCE [LARGE SCALE GENOMIC DNA]</scope>
    <source>
        <strain evidence="22">UB2112</strain>
    </source>
</reference>
<sequence length="368" mass="40346">MVVNHKLPLESLLYCAAPMVGQSDLPFRLQTVRNGATSTWTQMYFASDLNSDRDMLDTLCKSLVLGRDATENTIRGSTHPMTGQSAPQVVQLAGNDVQQIVEAARKVAPFADAIDLNLGCPQRHAEQGHYGAYLLPKQNWPLIAKMVSGLVQAVDIPITTKIRLTVPKEQTPQLAVILAHAGSSLVTVHPRFASAVRRRKGLADLDQIVQVRQALQSEGLLRNVDHSEGEAAVVSNGNVRCWDDAVTNLHTTRASGVMVGETLLENPALFRPSLSEADRIGGSNELSAMDKAREYLALRDLYEEFESPLKVAKQHIQSIMCAIPHIPSADPSVTAERHRSAAFWSQTIKSIQSTSDFARFCQQHLESP</sequence>
<dbReference type="InterPro" id="IPR035587">
    <property type="entry name" value="DUS-like_FMN-bd"/>
</dbReference>
<reference evidence="21" key="3">
    <citation type="submission" date="2018-08" db="EMBL/GenBank/DDBJ databases">
        <authorList>
            <person name="Guldener U."/>
        </authorList>
    </citation>
    <scope>NUCLEOTIDE SEQUENCE</scope>
    <source>
        <strain evidence="21">UB2</strain>
    </source>
</reference>
<organism evidence="20 22">
    <name type="scientific">Ustilago bromivora</name>
    <dbReference type="NCBI Taxonomy" id="307758"/>
    <lineage>
        <taxon>Eukaryota</taxon>
        <taxon>Fungi</taxon>
        <taxon>Dikarya</taxon>
        <taxon>Basidiomycota</taxon>
        <taxon>Ustilaginomycotina</taxon>
        <taxon>Ustilaginomycetes</taxon>
        <taxon>Ustilaginales</taxon>
        <taxon>Ustilaginaceae</taxon>
        <taxon>Ustilago</taxon>
    </lineage>
</organism>
<comment type="catalytic activity">
    <reaction evidence="11">
        <text>5,6-dihydrouridine(16) in tRNA + NADP(+) = uridine(16) in tRNA + NADPH + H(+)</text>
        <dbReference type="Rhea" id="RHEA:53376"/>
        <dbReference type="Rhea" id="RHEA-COMP:13543"/>
        <dbReference type="Rhea" id="RHEA-COMP:13544"/>
        <dbReference type="ChEBI" id="CHEBI:15378"/>
        <dbReference type="ChEBI" id="CHEBI:57783"/>
        <dbReference type="ChEBI" id="CHEBI:58349"/>
        <dbReference type="ChEBI" id="CHEBI:65315"/>
        <dbReference type="ChEBI" id="CHEBI:74443"/>
        <dbReference type="EC" id="1.3.1.88"/>
    </reaction>
    <physiologicalReaction direction="right-to-left" evidence="11">
        <dbReference type="Rhea" id="RHEA:53378"/>
    </physiologicalReaction>
</comment>
<evidence type="ECO:0000256" key="14">
    <source>
        <dbReference type="ARBA" id="ARBA00049447"/>
    </source>
</evidence>
<keyword evidence="4" id="KW-0507">mRNA processing</keyword>
<evidence type="ECO:0000256" key="2">
    <source>
        <dbReference type="ARBA" id="ARBA00022630"/>
    </source>
</evidence>
<reference evidence="20" key="2">
    <citation type="submission" date="2016-04" db="EMBL/GenBank/DDBJ databases">
        <authorList>
            <person name="Evans L.H."/>
            <person name="Alamgir A."/>
            <person name="Owens N."/>
            <person name="Weber N.D."/>
            <person name="Virtaneva K."/>
            <person name="Barbian K."/>
            <person name="Babar A."/>
            <person name="Rosenke K."/>
        </authorList>
    </citation>
    <scope>NUCLEOTIDE SEQUENCE</scope>
    <source>
        <strain evidence="20">UB2112</strain>
    </source>
</reference>
<dbReference type="InterPro" id="IPR018517">
    <property type="entry name" value="tRNA_hU_synthase_CS"/>
</dbReference>
<evidence type="ECO:0000313" key="21">
    <source>
        <dbReference type="EMBL" id="SYW76700.1"/>
    </source>
</evidence>
<accession>A0A1K0GYE5</accession>
<evidence type="ECO:0000256" key="17">
    <source>
        <dbReference type="PIRSR" id="PIRSR006621-1"/>
    </source>
</evidence>
<comment type="similarity">
    <text evidence="16">Belongs to the dus family.</text>
</comment>
<comment type="cofactor">
    <cofactor evidence="1 16 18">
        <name>FMN</name>
        <dbReference type="ChEBI" id="CHEBI:58210"/>
    </cofactor>
</comment>
<keyword evidence="18" id="KW-0547">Nucleotide-binding</keyword>
<dbReference type="EMBL" id="LT558118">
    <property type="protein sequence ID" value="SAM72111.1"/>
    <property type="molecule type" value="Genomic_DNA"/>
</dbReference>
<keyword evidence="6" id="KW-0521">NADP</keyword>
<evidence type="ECO:0000256" key="1">
    <source>
        <dbReference type="ARBA" id="ARBA00001917"/>
    </source>
</evidence>
<keyword evidence="2 16" id="KW-0285">Flavoprotein</keyword>
<evidence type="ECO:0000259" key="19">
    <source>
        <dbReference type="Pfam" id="PF01207"/>
    </source>
</evidence>
<evidence type="ECO:0000313" key="22">
    <source>
        <dbReference type="Proteomes" id="UP000179920"/>
    </source>
</evidence>
<name>A0A1K0GYE5_9BASI</name>
<dbReference type="GO" id="GO:0050660">
    <property type="term" value="F:flavin adenine dinucleotide binding"/>
    <property type="evidence" value="ECO:0007669"/>
    <property type="project" value="InterPro"/>
</dbReference>
<keyword evidence="7 16" id="KW-0560">Oxidoreductase</keyword>
<keyword evidence="5 16" id="KW-0819">tRNA processing</keyword>
<dbReference type="Proteomes" id="UP000658997">
    <property type="component" value="Unassembled WGS sequence"/>
</dbReference>
<evidence type="ECO:0000256" key="16">
    <source>
        <dbReference type="PIRNR" id="PIRNR006621"/>
    </source>
</evidence>
<evidence type="ECO:0000256" key="11">
    <source>
        <dbReference type="ARBA" id="ARBA00047652"/>
    </source>
</evidence>
<evidence type="ECO:0000313" key="20">
    <source>
        <dbReference type="EMBL" id="SAM72111.1"/>
    </source>
</evidence>
<dbReference type="Gene3D" id="3.20.20.70">
    <property type="entry name" value="Aldolase class I"/>
    <property type="match status" value="1"/>
</dbReference>
<comment type="similarity">
    <text evidence="9">Belongs to the Dus family. Dus1 subfamily.</text>
</comment>
<comment type="catalytic activity">
    <reaction evidence="14">
        <text>a 5,6-dihydrouridine in mRNA + NADP(+) = a uridine in mRNA + NADPH + H(+)</text>
        <dbReference type="Rhea" id="RHEA:69855"/>
        <dbReference type="Rhea" id="RHEA-COMP:14658"/>
        <dbReference type="Rhea" id="RHEA-COMP:17789"/>
        <dbReference type="ChEBI" id="CHEBI:15378"/>
        <dbReference type="ChEBI" id="CHEBI:57783"/>
        <dbReference type="ChEBI" id="CHEBI:58349"/>
        <dbReference type="ChEBI" id="CHEBI:65315"/>
        <dbReference type="ChEBI" id="CHEBI:74443"/>
    </reaction>
    <physiologicalReaction direction="right-to-left" evidence="14">
        <dbReference type="Rhea" id="RHEA:69857"/>
    </physiologicalReaction>
</comment>
<evidence type="ECO:0000256" key="10">
    <source>
        <dbReference type="ARBA" id="ARBA00047287"/>
    </source>
</evidence>
<dbReference type="PROSITE" id="PS01136">
    <property type="entry name" value="UPF0034"/>
    <property type="match status" value="1"/>
</dbReference>
<comment type="catalytic activity">
    <reaction evidence="12">
        <text>a 5,6-dihydrouridine in mRNA + NAD(+) = a uridine in mRNA + NADH + H(+)</text>
        <dbReference type="Rhea" id="RHEA:69851"/>
        <dbReference type="Rhea" id="RHEA-COMP:14658"/>
        <dbReference type="Rhea" id="RHEA-COMP:17789"/>
        <dbReference type="ChEBI" id="CHEBI:15378"/>
        <dbReference type="ChEBI" id="CHEBI:57540"/>
        <dbReference type="ChEBI" id="CHEBI:57945"/>
        <dbReference type="ChEBI" id="CHEBI:65315"/>
        <dbReference type="ChEBI" id="CHEBI:74443"/>
    </reaction>
    <physiologicalReaction direction="right-to-left" evidence="12">
        <dbReference type="Rhea" id="RHEA:69853"/>
    </physiologicalReaction>
</comment>
<keyword evidence="23" id="KW-1185">Reference proteome</keyword>
<dbReference type="Proteomes" id="UP000179920">
    <property type="component" value="Chromosome II"/>
</dbReference>
<comment type="catalytic activity">
    <reaction evidence="15">
        <text>5,6-dihydrouridine(17) in tRNA + NADP(+) = uridine(17) in tRNA + NADPH + H(+)</text>
        <dbReference type="Rhea" id="RHEA:53368"/>
        <dbReference type="Rhea" id="RHEA-COMP:13541"/>
        <dbReference type="Rhea" id="RHEA-COMP:13542"/>
        <dbReference type="ChEBI" id="CHEBI:15378"/>
        <dbReference type="ChEBI" id="CHEBI:57783"/>
        <dbReference type="ChEBI" id="CHEBI:58349"/>
        <dbReference type="ChEBI" id="CHEBI:65315"/>
        <dbReference type="ChEBI" id="CHEBI:74443"/>
        <dbReference type="EC" id="1.3.1.88"/>
    </reaction>
    <physiologicalReaction direction="right-to-left" evidence="15">
        <dbReference type="Rhea" id="RHEA:53370"/>
    </physiologicalReaction>
</comment>
<evidence type="ECO:0000256" key="6">
    <source>
        <dbReference type="ARBA" id="ARBA00022857"/>
    </source>
</evidence>
<protein>
    <recommendedName>
        <fullName evidence="16">tRNA-dihydrouridine synthase</fullName>
        <ecNumber evidence="16">1.3.1.-</ecNumber>
    </recommendedName>
</protein>
<feature type="binding site" evidence="18">
    <location>
        <position position="189"/>
    </location>
    <ligand>
        <name>FMN</name>
        <dbReference type="ChEBI" id="CHEBI:58210"/>
    </ligand>
</feature>
<dbReference type="OrthoDB" id="272303at2759"/>
<comment type="catalytic activity">
    <reaction evidence="13">
        <text>5,6-dihydrouridine(16) in tRNA + NAD(+) = uridine(16) in tRNA + NADH + H(+)</text>
        <dbReference type="Rhea" id="RHEA:53380"/>
        <dbReference type="Rhea" id="RHEA-COMP:13543"/>
        <dbReference type="Rhea" id="RHEA-COMP:13544"/>
        <dbReference type="ChEBI" id="CHEBI:15378"/>
        <dbReference type="ChEBI" id="CHEBI:57540"/>
        <dbReference type="ChEBI" id="CHEBI:57945"/>
        <dbReference type="ChEBI" id="CHEBI:65315"/>
        <dbReference type="ChEBI" id="CHEBI:74443"/>
        <dbReference type="EC" id="1.3.1.88"/>
    </reaction>
    <physiologicalReaction direction="right-to-left" evidence="13">
        <dbReference type="Rhea" id="RHEA:53382"/>
    </physiologicalReaction>
</comment>
<evidence type="ECO:0000256" key="9">
    <source>
        <dbReference type="ARBA" id="ARBA00038313"/>
    </source>
</evidence>
<keyword evidence="3 16" id="KW-0288">FMN</keyword>
<dbReference type="PIRSF" id="PIRSF006621">
    <property type="entry name" value="Dus"/>
    <property type="match status" value="1"/>
</dbReference>
<comment type="function">
    <text evidence="16">Catalyzes the synthesis of dihydrouridine, a modified base found in the D-loop of most tRNAs.</text>
</comment>
<evidence type="ECO:0000256" key="15">
    <source>
        <dbReference type="ARBA" id="ARBA00049467"/>
    </source>
</evidence>
<dbReference type="CDD" id="cd02801">
    <property type="entry name" value="DUS_like_FMN"/>
    <property type="match status" value="1"/>
</dbReference>
<feature type="active site" description="Proton donor" evidence="17">
    <location>
        <position position="120"/>
    </location>
</feature>
<evidence type="ECO:0000256" key="8">
    <source>
        <dbReference type="ARBA" id="ARBA00023027"/>
    </source>
</evidence>
<evidence type="ECO:0000313" key="23">
    <source>
        <dbReference type="Proteomes" id="UP000658997"/>
    </source>
</evidence>
<dbReference type="EC" id="1.3.1.-" evidence="16"/>
<evidence type="ECO:0000256" key="4">
    <source>
        <dbReference type="ARBA" id="ARBA00022664"/>
    </source>
</evidence>
<feature type="binding site" evidence="18">
    <location>
        <position position="91"/>
    </location>
    <ligand>
        <name>FMN</name>
        <dbReference type="ChEBI" id="CHEBI:58210"/>
    </ligand>
</feature>
<evidence type="ECO:0000256" key="7">
    <source>
        <dbReference type="ARBA" id="ARBA00023002"/>
    </source>
</evidence>
<gene>
    <name evidence="21" type="ORF">UBRO2_01537</name>
    <name evidence="20" type="ORF">UBRO_00216</name>
</gene>
<evidence type="ECO:0000256" key="5">
    <source>
        <dbReference type="ARBA" id="ARBA00022694"/>
    </source>
</evidence>
<dbReference type="AlphaFoldDB" id="A0A1K0GYE5"/>
<dbReference type="PANTHER" id="PTHR11082">
    <property type="entry name" value="TRNA-DIHYDROURIDINE SYNTHASE"/>
    <property type="match status" value="1"/>
</dbReference>
<proteinExistence type="inferred from homology"/>
<dbReference type="Pfam" id="PF01207">
    <property type="entry name" value="Dus"/>
    <property type="match status" value="1"/>
</dbReference>
<dbReference type="GO" id="GO:0006397">
    <property type="term" value="P:mRNA processing"/>
    <property type="evidence" value="ECO:0007669"/>
    <property type="project" value="UniProtKB-KW"/>
</dbReference>
<dbReference type="InterPro" id="IPR013785">
    <property type="entry name" value="Aldolase_TIM"/>
</dbReference>
<feature type="binding site" evidence="18">
    <location>
        <position position="161"/>
    </location>
    <ligand>
        <name>FMN</name>
        <dbReference type="ChEBI" id="CHEBI:58210"/>
    </ligand>
</feature>
<dbReference type="SUPFAM" id="SSF51395">
    <property type="entry name" value="FMN-linked oxidoreductases"/>
    <property type="match status" value="1"/>
</dbReference>
<evidence type="ECO:0000256" key="13">
    <source>
        <dbReference type="ARBA" id="ARBA00048934"/>
    </source>
</evidence>